<dbReference type="Proteomes" id="UP000549394">
    <property type="component" value="Unassembled WGS sequence"/>
</dbReference>
<feature type="compositionally biased region" description="Polar residues" evidence="4">
    <location>
        <begin position="58"/>
        <end position="67"/>
    </location>
</feature>
<feature type="compositionally biased region" description="Low complexity" evidence="4">
    <location>
        <begin position="322"/>
        <end position="340"/>
    </location>
</feature>
<sequence>MLHDTPVSPAFNNANGEMKTELGDESNGMHIKTETGPAAPNVKDEVNGEQQQQPQQQHGATPVQTPANGFPAASPADFMQHQSQIYVFSTEWANKAADSVESGIYKSIIAYHYDQPETKSMIQKMPNLKPPTGLNMPTSSSSNLQAMSAQPGPSPSPSSMQMHMASNYMTTNIHQSKVPNENLTPEQRARREEQLASLRNLQKMLFPEQQQQHPNHPAMMQQHGMMAPSSGPMPFNPGGPPHLPMQRPMSWEHMNPAQREWHKLQQDYYIDKFKRGPGPPPPGPHGQFPMRPMSPQMQPMPLSPSGMPPAPPNGQFPPMRPMSPASQMQPPPAGMSMPSPADMPPNPPNGPGMPPSNNPSPVYSSGPPTSLMGPPSMPNSMPDGMMMPGEMMPHLPPSSNDYGVFQRAGPPDQLKPSDLQPAPEAKPPPSYAAAAANEPPVNSGGTKRKRTAAAAELDENHRKLQPAPSPKQFSYLTQFDGQELTITRQLNSAFKDSNSEEQPSPAPPASQTNSPPNTPRSPSTPIPARANTPCSTPALQGHPPTPTYSSVPSVSSITSSSSLTYTSNVMSTPSYSAPFLSSGNPTVYTNSGPKMTNITSASLAALADLATKAPQSCAAPQERTSTPRSMSPNVLSPGVRHSNANVHVQAKAPNTIQYLPANPPSSQPMPSTLAPPMQGQPPHPMTAMMGGGGEALMSTMDFDQGPMMMPPGGPPMMDPFHQRPPHHHMQPGPPMYMRDIRGGPPPRQGPPHPGPPLPHQQQQMHMHPMHHPMMHGERFNGPGSMFY</sequence>
<reference evidence="6 7" key="1">
    <citation type="submission" date="2020-08" db="EMBL/GenBank/DDBJ databases">
        <authorList>
            <person name="Hejnol A."/>
        </authorList>
    </citation>
    <scope>NUCLEOTIDE SEQUENCE [LARGE SCALE GENOMIC DNA]</scope>
</reference>
<evidence type="ECO:0000256" key="1">
    <source>
        <dbReference type="ARBA" id="ARBA00004123"/>
    </source>
</evidence>
<feature type="compositionally biased region" description="Low complexity" evidence="4">
    <location>
        <begin position="359"/>
        <end position="368"/>
    </location>
</feature>
<dbReference type="EMBL" id="CAJFCJ010000007">
    <property type="protein sequence ID" value="CAD5116942.1"/>
    <property type="molecule type" value="Genomic_DNA"/>
</dbReference>
<feature type="compositionally biased region" description="Pro residues" evidence="4">
    <location>
        <begin position="516"/>
        <end position="525"/>
    </location>
</feature>
<feature type="region of interest" description="Disordered" evidence="4">
    <location>
        <begin position="1"/>
        <end position="75"/>
    </location>
</feature>
<name>A0A7I8VKY3_9ANNE</name>
<evidence type="ECO:0000313" key="7">
    <source>
        <dbReference type="Proteomes" id="UP000549394"/>
    </source>
</evidence>
<feature type="region of interest" description="Disordered" evidence="4">
    <location>
        <begin position="721"/>
        <end position="765"/>
    </location>
</feature>
<dbReference type="Pfam" id="PF11502">
    <property type="entry name" value="BCL9"/>
    <property type="match status" value="1"/>
</dbReference>
<feature type="compositionally biased region" description="Pro residues" evidence="4">
    <location>
        <begin position="341"/>
        <end position="358"/>
    </location>
</feature>
<dbReference type="GO" id="GO:0008013">
    <property type="term" value="F:beta-catenin binding"/>
    <property type="evidence" value="ECO:0007669"/>
    <property type="project" value="InterPro"/>
</dbReference>
<comment type="similarity">
    <text evidence="2">Belongs to the BCL9 family.</text>
</comment>
<comment type="subcellular location">
    <subcellularLocation>
        <location evidence="1">Nucleus</location>
    </subcellularLocation>
</comment>
<keyword evidence="7" id="KW-1185">Reference proteome</keyword>
<feature type="compositionally biased region" description="Low complexity" evidence="4">
    <location>
        <begin position="431"/>
        <end position="440"/>
    </location>
</feature>
<evidence type="ECO:0000313" key="6">
    <source>
        <dbReference type="EMBL" id="CAD5116942.1"/>
    </source>
</evidence>
<feature type="compositionally biased region" description="Polar residues" evidence="4">
    <location>
        <begin position="471"/>
        <end position="496"/>
    </location>
</feature>
<feature type="region of interest" description="Disordered" evidence="4">
    <location>
        <begin position="272"/>
        <end position="559"/>
    </location>
</feature>
<feature type="compositionally biased region" description="Pro residues" evidence="4">
    <location>
        <begin position="306"/>
        <end position="321"/>
    </location>
</feature>
<proteinExistence type="inferred from homology"/>
<evidence type="ECO:0000256" key="2">
    <source>
        <dbReference type="ARBA" id="ARBA00009200"/>
    </source>
</evidence>
<evidence type="ECO:0000259" key="5">
    <source>
        <dbReference type="Pfam" id="PF11502"/>
    </source>
</evidence>
<dbReference type="OrthoDB" id="7668649at2759"/>
<organism evidence="6 7">
    <name type="scientific">Dimorphilus gyrociliatus</name>
    <dbReference type="NCBI Taxonomy" id="2664684"/>
    <lineage>
        <taxon>Eukaryota</taxon>
        <taxon>Metazoa</taxon>
        <taxon>Spiralia</taxon>
        <taxon>Lophotrochozoa</taxon>
        <taxon>Annelida</taxon>
        <taxon>Polychaeta</taxon>
        <taxon>Polychaeta incertae sedis</taxon>
        <taxon>Dinophilidae</taxon>
        <taxon>Dimorphilus</taxon>
    </lineage>
</organism>
<dbReference type="GO" id="GO:0060070">
    <property type="term" value="P:canonical Wnt signaling pathway"/>
    <property type="evidence" value="ECO:0007669"/>
    <property type="project" value="InterPro"/>
</dbReference>
<gene>
    <name evidence="6" type="ORF">DGYR_LOCUS5521</name>
</gene>
<accession>A0A7I8VKY3</accession>
<feature type="region of interest" description="Disordered" evidence="4">
    <location>
        <begin position="135"/>
        <end position="160"/>
    </location>
</feature>
<protein>
    <submittedName>
        <fullName evidence="6">DgyrCDS5781</fullName>
    </submittedName>
</protein>
<dbReference type="GO" id="GO:0003713">
    <property type="term" value="F:transcription coactivator activity"/>
    <property type="evidence" value="ECO:0007669"/>
    <property type="project" value="InterPro"/>
</dbReference>
<dbReference type="GO" id="GO:1990907">
    <property type="term" value="C:beta-catenin-TCF complex"/>
    <property type="evidence" value="ECO:0007669"/>
    <property type="project" value="TreeGrafter"/>
</dbReference>
<feature type="compositionally biased region" description="Low complexity" evidence="4">
    <location>
        <begin position="287"/>
        <end position="305"/>
    </location>
</feature>
<feature type="region of interest" description="Disordered" evidence="4">
    <location>
        <begin position="616"/>
        <end position="638"/>
    </location>
</feature>
<feature type="compositionally biased region" description="Polar residues" evidence="4">
    <location>
        <begin position="135"/>
        <end position="144"/>
    </location>
</feature>
<dbReference type="PANTHER" id="PTHR15185:SF6">
    <property type="entry name" value="B-CELL LYMPHOMA 9 BETA-CATENIN BINDING DOMAIN-CONTAINING PROTEIN"/>
    <property type="match status" value="1"/>
</dbReference>
<feature type="region of interest" description="Disordered" evidence="4">
    <location>
        <begin position="662"/>
        <end position="681"/>
    </location>
</feature>
<feature type="compositionally biased region" description="Low complexity" evidence="4">
    <location>
        <begin position="547"/>
        <end position="559"/>
    </location>
</feature>
<dbReference type="InterPro" id="IPR015668">
    <property type="entry name" value="Bcl-9/Bcl-9l"/>
</dbReference>
<dbReference type="GO" id="GO:0045944">
    <property type="term" value="P:positive regulation of transcription by RNA polymerase II"/>
    <property type="evidence" value="ECO:0007669"/>
    <property type="project" value="TreeGrafter"/>
</dbReference>
<dbReference type="AlphaFoldDB" id="A0A7I8VKY3"/>
<evidence type="ECO:0000256" key="3">
    <source>
        <dbReference type="ARBA" id="ARBA00023242"/>
    </source>
</evidence>
<evidence type="ECO:0000256" key="4">
    <source>
        <dbReference type="SAM" id="MobiDB-lite"/>
    </source>
</evidence>
<feature type="compositionally biased region" description="Polar residues" evidence="4">
    <location>
        <begin position="622"/>
        <end position="634"/>
    </location>
</feature>
<feature type="compositionally biased region" description="Low complexity" evidence="4">
    <location>
        <begin position="381"/>
        <end position="393"/>
    </location>
</feature>
<dbReference type="InterPro" id="IPR024670">
    <property type="entry name" value="BCL9_beta-catenin-bd_dom"/>
</dbReference>
<keyword evidence="3" id="KW-0539">Nucleus</keyword>
<comment type="caution">
    <text evidence="6">The sequence shown here is derived from an EMBL/GenBank/DDBJ whole genome shotgun (WGS) entry which is preliminary data.</text>
</comment>
<feature type="compositionally biased region" description="Low complexity" evidence="4">
    <location>
        <begin position="145"/>
        <end position="160"/>
    </location>
</feature>
<feature type="compositionally biased region" description="Pro residues" evidence="4">
    <location>
        <begin position="743"/>
        <end position="758"/>
    </location>
</feature>
<feature type="domain" description="B-cell lymphoma 9 beta-catenin binding" evidence="5">
    <location>
        <begin position="182"/>
        <end position="216"/>
    </location>
</feature>
<dbReference type="PANTHER" id="PTHR15185">
    <property type="entry name" value="BCL9"/>
    <property type="match status" value="1"/>
</dbReference>